<name>A0ABW1XMP6_9ALTE</name>
<sequence>MQSGFRWSRIGLLVLVIGACYVAWQWPLLVRLYKVVTLYDEDKIVNNFLHMEDAFPTKVLQPSSNPQLLTPALAELPAQFEFDGHMLDTQAFLADSRTTGLIVLKDAQILYEHYWQGMSDDSTHMSFSLAKSFLSALIGIAVEEGAIGSIEEPVTRYAPELKGSGYDGVRIKDVLQMSSGVGFNEDYGDFFSDINRFSRTVALGQPFNEFATTLQREFEPGTYNQYVSIDTQVLGMVLVNATGKPLTEYLQEKIWQPAGMASQAYYLTDFTGMELALGGLNVTLRDYARFGLLYLHNGQRDGLQIVPSHWIHDSVTADAPHLQPGDNPASKHKYGYGYQWWLPDGRDDEYQGQGIYGQYIVIDPDKHIVIVKTSANHRYNDQSLRWQDKHQALFRAISQYYSE</sequence>
<dbReference type="PROSITE" id="PS51257">
    <property type="entry name" value="PROKAR_LIPOPROTEIN"/>
    <property type="match status" value="1"/>
</dbReference>
<evidence type="ECO:0000313" key="2">
    <source>
        <dbReference type="EMBL" id="MFC6440652.1"/>
    </source>
</evidence>
<dbReference type="EC" id="3.-.-.-" evidence="2"/>
<proteinExistence type="predicted"/>
<dbReference type="GO" id="GO:0016787">
    <property type="term" value="F:hydrolase activity"/>
    <property type="evidence" value="ECO:0007669"/>
    <property type="project" value="UniProtKB-KW"/>
</dbReference>
<reference evidence="3" key="1">
    <citation type="journal article" date="2019" name="Int. J. Syst. Evol. Microbiol.">
        <title>The Global Catalogue of Microorganisms (GCM) 10K type strain sequencing project: providing services to taxonomists for standard genome sequencing and annotation.</title>
        <authorList>
            <consortium name="The Broad Institute Genomics Platform"/>
            <consortium name="The Broad Institute Genome Sequencing Center for Infectious Disease"/>
            <person name="Wu L."/>
            <person name="Ma J."/>
        </authorList>
    </citation>
    <scope>NUCLEOTIDE SEQUENCE [LARGE SCALE GENOMIC DNA]</scope>
    <source>
        <strain evidence="3">CGMCC 1.16031</strain>
    </source>
</reference>
<evidence type="ECO:0000259" key="1">
    <source>
        <dbReference type="Pfam" id="PF00144"/>
    </source>
</evidence>
<accession>A0ABW1XMP6</accession>
<dbReference type="Pfam" id="PF00144">
    <property type="entry name" value="Beta-lactamase"/>
    <property type="match status" value="1"/>
</dbReference>
<dbReference type="InterPro" id="IPR001466">
    <property type="entry name" value="Beta-lactam-related"/>
</dbReference>
<gene>
    <name evidence="2" type="ORF">ACFP85_10910</name>
</gene>
<keyword evidence="3" id="KW-1185">Reference proteome</keyword>
<organism evidence="2 3">
    <name type="scientific">Pseudobowmanella zhangzhouensis</name>
    <dbReference type="NCBI Taxonomy" id="1537679"/>
    <lineage>
        <taxon>Bacteria</taxon>
        <taxon>Pseudomonadati</taxon>
        <taxon>Pseudomonadota</taxon>
        <taxon>Gammaproteobacteria</taxon>
        <taxon>Alteromonadales</taxon>
        <taxon>Alteromonadaceae</taxon>
    </lineage>
</organism>
<dbReference type="SUPFAM" id="SSF56601">
    <property type="entry name" value="beta-lactamase/transpeptidase-like"/>
    <property type="match status" value="1"/>
</dbReference>
<dbReference type="PANTHER" id="PTHR43283">
    <property type="entry name" value="BETA-LACTAMASE-RELATED"/>
    <property type="match status" value="1"/>
</dbReference>
<evidence type="ECO:0000313" key="3">
    <source>
        <dbReference type="Proteomes" id="UP001596364"/>
    </source>
</evidence>
<dbReference type="RefSeq" id="WP_131259609.1">
    <property type="nucleotide sequence ID" value="NZ_JBHSUS010000001.1"/>
</dbReference>
<dbReference type="PANTHER" id="PTHR43283:SF14">
    <property type="entry name" value="BLL8153 PROTEIN"/>
    <property type="match status" value="1"/>
</dbReference>
<comment type="caution">
    <text evidence="2">The sequence shown here is derived from an EMBL/GenBank/DDBJ whole genome shotgun (WGS) entry which is preliminary data.</text>
</comment>
<keyword evidence="2" id="KW-0378">Hydrolase</keyword>
<dbReference type="InterPro" id="IPR012338">
    <property type="entry name" value="Beta-lactam/transpept-like"/>
</dbReference>
<dbReference type="Gene3D" id="3.40.710.10">
    <property type="entry name" value="DD-peptidase/beta-lactamase superfamily"/>
    <property type="match status" value="1"/>
</dbReference>
<dbReference type="EMBL" id="JBHSUS010000001">
    <property type="protein sequence ID" value="MFC6440652.1"/>
    <property type="molecule type" value="Genomic_DNA"/>
</dbReference>
<dbReference type="InterPro" id="IPR050789">
    <property type="entry name" value="Diverse_Enzym_Activities"/>
</dbReference>
<feature type="domain" description="Beta-lactamase-related" evidence="1">
    <location>
        <begin position="99"/>
        <end position="374"/>
    </location>
</feature>
<protein>
    <submittedName>
        <fullName evidence="2">Serine hydrolase domain-containing protein</fullName>
        <ecNumber evidence="2">3.-.-.-</ecNumber>
    </submittedName>
</protein>
<dbReference type="Proteomes" id="UP001596364">
    <property type="component" value="Unassembled WGS sequence"/>
</dbReference>